<sequence length="417" mass="46667">MNSFEKITIPSEGEKIIWEDEELKIPNEPIIPQIEGDGTGKDVSPAAKKVLKAAAQKTGHDIHWMSIYAGESANDTYGEYLPQETLDAIEEFRIALKGPLTTPVGGGFRSLNVAIRQKLNLYTCMRPVYYLEGIPSPMKNPENMDMVIFRENTEDVYSGIEWKKGSQKNKNIINYLNDEMGTQIPEDSGIGVKPISEKATKRLVRKAIDYALENRNKYQFVTLVHKGNIMKFTEGAFRDWGYKVAEEEYGDNVITENTLWEEREGKIPKDKIVVNDRLADNMLQQLITRTSKYDILATPNLNGDYISDAAAGQVGGLGIAPGSNIGDGKAVFEPTHGTAPKYAGKDKVNPTGAILSGRIMLQYIGWDKTQKLLKKAIEKTYKDKTVTYDIYRQIDGGKKVKCSEFANLIIENMESFS</sequence>
<feature type="binding site" evidence="14">
    <location>
        <position position="110"/>
    </location>
    <ligand>
        <name>D-threo-isocitrate</name>
        <dbReference type="ChEBI" id="CHEBI:15562"/>
    </ligand>
</feature>
<feature type="modified residue" description="N6-acetyllysine" evidence="18">
    <location>
        <position position="139"/>
    </location>
</feature>
<evidence type="ECO:0000256" key="17">
    <source>
        <dbReference type="PIRSR" id="PIRSR604439-4"/>
    </source>
</evidence>
<feature type="binding site" evidence="16">
    <location>
        <position position="304"/>
    </location>
    <ligand>
        <name>Mg(2+)</name>
        <dbReference type="ChEBI" id="CHEBI:18420"/>
    </ligand>
</feature>
<dbReference type="Gene3D" id="3.40.718.10">
    <property type="entry name" value="Isopropylmalate Dehydrogenase"/>
    <property type="match status" value="1"/>
</dbReference>
<dbReference type="GO" id="GO:0051287">
    <property type="term" value="F:NAD binding"/>
    <property type="evidence" value="ECO:0007669"/>
    <property type="project" value="InterPro"/>
</dbReference>
<dbReference type="EC" id="1.1.1.42" evidence="4 13"/>
<name>A0A133VD30_9EURY</name>
<keyword evidence="21" id="KW-1185">Reference proteome</keyword>
<evidence type="ECO:0000256" key="3">
    <source>
        <dbReference type="ARBA" id="ARBA00011738"/>
    </source>
</evidence>
<evidence type="ECO:0000256" key="15">
    <source>
        <dbReference type="PIRSR" id="PIRSR604439-2"/>
    </source>
</evidence>
<gene>
    <name evidence="20" type="ORF">AKJ50_02485</name>
</gene>
<feature type="binding site" evidence="14">
    <location>
        <position position="150"/>
    </location>
    <ligand>
        <name>D-threo-isocitrate</name>
        <dbReference type="ChEBI" id="CHEBI:15562"/>
    </ligand>
</feature>
<evidence type="ECO:0000256" key="18">
    <source>
        <dbReference type="PIRSR" id="PIRSR604439-5"/>
    </source>
</evidence>
<dbReference type="GO" id="GO:0006099">
    <property type="term" value="P:tricarboxylic acid cycle"/>
    <property type="evidence" value="ECO:0007669"/>
    <property type="project" value="UniProtKB-UniRule"/>
</dbReference>
<evidence type="ECO:0000256" key="1">
    <source>
        <dbReference type="ARBA" id="ARBA00001936"/>
    </source>
</evidence>
<dbReference type="PANTHER" id="PTHR43504">
    <property type="entry name" value="ISOCITRATE DEHYDROGENASE [NADP]"/>
    <property type="match status" value="1"/>
</dbReference>
<feature type="binding site" evidence="15">
    <location>
        <position position="388"/>
    </location>
    <ligand>
        <name>NADP(+)</name>
        <dbReference type="ChEBI" id="CHEBI:58349"/>
    </ligand>
</feature>
<comment type="catalytic activity">
    <reaction evidence="12">
        <text>D-threo-isocitrate + NADP(+) = 2-oxoglutarate + CO2 + NADPH</text>
        <dbReference type="Rhea" id="RHEA:19629"/>
        <dbReference type="ChEBI" id="CHEBI:15562"/>
        <dbReference type="ChEBI" id="CHEBI:16526"/>
        <dbReference type="ChEBI" id="CHEBI:16810"/>
        <dbReference type="ChEBI" id="CHEBI:57783"/>
        <dbReference type="ChEBI" id="CHEBI:58349"/>
        <dbReference type="EC" id="1.1.1.42"/>
    </reaction>
</comment>
<proteinExistence type="inferred from homology"/>
<dbReference type="SMART" id="SM01329">
    <property type="entry name" value="Iso_dh"/>
    <property type="match status" value="1"/>
</dbReference>
<comment type="subunit">
    <text evidence="3">Homodimer.</text>
</comment>
<evidence type="ECO:0000256" key="10">
    <source>
        <dbReference type="ARBA" id="ARBA00023002"/>
    </source>
</evidence>
<evidence type="ECO:0000259" key="19">
    <source>
        <dbReference type="SMART" id="SM01329"/>
    </source>
</evidence>
<dbReference type="AlphaFoldDB" id="A0A133VD30"/>
<keyword evidence="11 16" id="KW-0464">Manganese</keyword>
<dbReference type="Pfam" id="PF00180">
    <property type="entry name" value="Iso_dh"/>
    <property type="match status" value="1"/>
</dbReference>
<dbReference type="InterPro" id="IPR019818">
    <property type="entry name" value="IsoCit/isopropylmalate_DH_CS"/>
</dbReference>
<dbReference type="SUPFAM" id="SSF53659">
    <property type="entry name" value="Isocitrate/Isopropylmalate dehydrogenase-like"/>
    <property type="match status" value="1"/>
</dbReference>
<dbReference type="InterPro" id="IPR004439">
    <property type="entry name" value="Isocitrate_DH_NADP_dimer_prok"/>
</dbReference>
<evidence type="ECO:0000256" key="8">
    <source>
        <dbReference type="ARBA" id="ARBA00022842"/>
    </source>
</evidence>
<keyword evidence="6" id="KW-0816">Tricarboxylic acid cycle</keyword>
<evidence type="ECO:0000256" key="5">
    <source>
        <dbReference type="ARBA" id="ARBA00022435"/>
    </source>
</evidence>
<evidence type="ECO:0000313" key="21">
    <source>
        <dbReference type="Proteomes" id="UP000070311"/>
    </source>
</evidence>
<dbReference type="InterPro" id="IPR024084">
    <property type="entry name" value="IsoPropMal-DH-like_dom"/>
</dbReference>
<evidence type="ECO:0000313" key="20">
    <source>
        <dbReference type="EMBL" id="KXB04359.1"/>
    </source>
</evidence>
<evidence type="ECO:0000256" key="13">
    <source>
        <dbReference type="NCBIfam" id="TIGR00183"/>
    </source>
</evidence>
<organism evidence="20 21">
    <name type="scientific">candidate division MSBL1 archaeon SCGC-AAA382A13</name>
    <dbReference type="NCBI Taxonomy" id="1698279"/>
    <lineage>
        <taxon>Archaea</taxon>
        <taxon>Methanobacteriati</taxon>
        <taxon>Methanobacteriota</taxon>
        <taxon>candidate division MSBL1</taxon>
    </lineage>
</organism>
<evidence type="ECO:0000256" key="12">
    <source>
        <dbReference type="ARBA" id="ARBA00023554"/>
    </source>
</evidence>
<protein>
    <recommendedName>
        <fullName evidence="4 13">Isocitrate dehydrogenase (NADP(+))</fullName>
        <ecNumber evidence="4 13">1.1.1.42</ecNumber>
    </recommendedName>
</protein>
<dbReference type="EMBL" id="LHYD01000068">
    <property type="protein sequence ID" value="KXB04359.1"/>
    <property type="molecule type" value="Genomic_DNA"/>
</dbReference>
<dbReference type="GO" id="GO:0000287">
    <property type="term" value="F:magnesium ion binding"/>
    <property type="evidence" value="ECO:0007669"/>
    <property type="project" value="InterPro"/>
</dbReference>
<dbReference type="NCBIfam" id="TIGR00183">
    <property type="entry name" value="prok_nadp_idh"/>
    <property type="match status" value="1"/>
</dbReference>
<dbReference type="PATRIC" id="fig|1698279.3.peg.530"/>
<dbReference type="GO" id="GO:0004450">
    <property type="term" value="F:isocitrate dehydrogenase (NADP+) activity"/>
    <property type="evidence" value="ECO:0007669"/>
    <property type="project" value="UniProtKB-UniRule"/>
</dbReference>
<evidence type="ECO:0000256" key="6">
    <source>
        <dbReference type="ARBA" id="ARBA00022532"/>
    </source>
</evidence>
<comment type="caution">
    <text evidence="20">The sequence shown here is derived from an EMBL/GenBank/DDBJ whole genome shotgun (WGS) entry which is preliminary data.</text>
</comment>
<dbReference type="PROSITE" id="PS00470">
    <property type="entry name" value="IDH_IMDH"/>
    <property type="match status" value="1"/>
</dbReference>
<evidence type="ECO:0000256" key="7">
    <source>
        <dbReference type="ARBA" id="ARBA00022723"/>
    </source>
</evidence>
<feature type="site" description="Critical for catalysis" evidence="17">
    <location>
        <position position="157"/>
    </location>
</feature>
<dbReference type="PANTHER" id="PTHR43504:SF1">
    <property type="entry name" value="ISOCITRATE DEHYDROGENASE [NADP]"/>
    <property type="match status" value="1"/>
</dbReference>
<dbReference type="Proteomes" id="UP000070311">
    <property type="component" value="Unassembled WGS sequence"/>
</dbReference>
<comment type="similarity">
    <text evidence="2">Belongs to the isocitrate and isopropylmalate dehydrogenases family.</text>
</comment>
<dbReference type="GO" id="GO:0006097">
    <property type="term" value="P:glyoxylate cycle"/>
    <property type="evidence" value="ECO:0007669"/>
    <property type="project" value="UniProtKB-KW"/>
</dbReference>
<keyword evidence="10 20" id="KW-0560">Oxidoreductase</keyword>
<evidence type="ECO:0000256" key="14">
    <source>
        <dbReference type="PIRSR" id="PIRSR604439-1"/>
    </source>
</evidence>
<keyword evidence="9 15" id="KW-0521">NADP</keyword>
<evidence type="ECO:0000256" key="16">
    <source>
        <dbReference type="PIRSR" id="PIRSR604439-3"/>
    </source>
</evidence>
<comment type="cofactor">
    <cofactor evidence="16">
        <name>Mg(2+)</name>
        <dbReference type="ChEBI" id="CHEBI:18420"/>
    </cofactor>
    <cofactor evidence="16">
        <name>Mn(2+)</name>
        <dbReference type="ChEBI" id="CHEBI:29035"/>
    </cofactor>
    <text evidence="16">Binds 1 Mg(2+) or Mn(2+) ion per subunit.</text>
</comment>
<accession>A0A133VD30</accession>
<feature type="binding site" evidence="15">
    <location>
        <position position="101"/>
    </location>
    <ligand>
        <name>NADP(+)</name>
        <dbReference type="ChEBI" id="CHEBI:58349"/>
    </ligand>
</feature>
<comment type="cofactor">
    <cofactor evidence="1">
        <name>Mn(2+)</name>
        <dbReference type="ChEBI" id="CHEBI:29035"/>
    </cofactor>
</comment>
<keyword evidence="7" id="KW-0479">Metal-binding</keyword>
<feature type="site" description="Critical for catalysis" evidence="17">
    <location>
        <position position="226"/>
    </location>
</feature>
<feature type="binding site" evidence="14">
    <location>
        <position position="126"/>
    </location>
    <ligand>
        <name>D-threo-isocitrate</name>
        <dbReference type="ChEBI" id="CHEBI:15562"/>
    </ligand>
</feature>
<dbReference type="NCBIfam" id="NF005425">
    <property type="entry name" value="PRK07006.1"/>
    <property type="match status" value="1"/>
</dbReference>
<feature type="binding site" evidence="15">
    <location>
        <begin position="336"/>
        <end position="342"/>
    </location>
    <ligand>
        <name>NADP(+)</name>
        <dbReference type="ChEBI" id="CHEBI:58349"/>
    </ligand>
</feature>
<feature type="modified residue" description="Phosphoserine" evidence="18">
    <location>
        <position position="110"/>
    </location>
</feature>
<keyword evidence="8 16" id="KW-0460">Magnesium</keyword>
<evidence type="ECO:0000256" key="4">
    <source>
        <dbReference type="ARBA" id="ARBA00013013"/>
    </source>
</evidence>
<feature type="binding site" evidence="14">
    <location>
        <position position="116"/>
    </location>
    <ligand>
        <name>D-threo-isocitrate</name>
        <dbReference type="ChEBI" id="CHEBI:15562"/>
    </ligand>
</feature>
<feature type="binding site" evidence="15">
    <location>
        <position position="392"/>
    </location>
    <ligand>
        <name>NADP(+)</name>
        <dbReference type="ChEBI" id="CHEBI:58349"/>
    </ligand>
</feature>
<feature type="modified residue" description="N6-succinyllysine" evidence="18">
    <location>
        <position position="97"/>
    </location>
</feature>
<evidence type="ECO:0000256" key="2">
    <source>
        <dbReference type="ARBA" id="ARBA00007769"/>
    </source>
</evidence>
<keyword evidence="5" id="KW-0329">Glyoxylate bypass</keyword>
<evidence type="ECO:0000256" key="11">
    <source>
        <dbReference type="ARBA" id="ARBA00023211"/>
    </source>
</evidence>
<feature type="domain" description="Isopropylmalate dehydrogenase-like" evidence="19">
    <location>
        <begin position="30"/>
        <end position="409"/>
    </location>
</feature>
<evidence type="ECO:0000256" key="9">
    <source>
        <dbReference type="ARBA" id="ARBA00022857"/>
    </source>
</evidence>
<reference evidence="20 21" key="1">
    <citation type="journal article" date="2016" name="Sci. Rep.">
        <title>Metabolic traits of an uncultured archaeal lineage -MSBL1- from brine pools of the Red Sea.</title>
        <authorList>
            <person name="Mwirichia R."/>
            <person name="Alam I."/>
            <person name="Rashid M."/>
            <person name="Vinu M."/>
            <person name="Ba-Alawi W."/>
            <person name="Anthony Kamau A."/>
            <person name="Kamanda Ngugi D."/>
            <person name="Goker M."/>
            <person name="Klenk H.P."/>
            <person name="Bajic V."/>
            <person name="Stingl U."/>
        </authorList>
    </citation>
    <scope>NUCLEOTIDE SEQUENCE [LARGE SCALE GENOMIC DNA]</scope>
    <source>
        <strain evidence="20">SCGC-AAA382A13</strain>
    </source>
</reference>
<feature type="binding site" evidence="15">
    <location>
        <position position="349"/>
    </location>
    <ligand>
        <name>NADP(+)</name>
        <dbReference type="ChEBI" id="CHEBI:58349"/>
    </ligand>
</feature>
<feature type="binding site" evidence="14">
    <location>
        <position position="112"/>
    </location>
    <ligand>
        <name>D-threo-isocitrate</name>
        <dbReference type="ChEBI" id="CHEBI:15562"/>
    </ligand>
</feature>